<keyword evidence="2" id="KW-1185">Reference proteome</keyword>
<evidence type="ECO:0000313" key="2">
    <source>
        <dbReference type="Proteomes" id="UP000183832"/>
    </source>
</evidence>
<dbReference type="EMBL" id="CVRI01000006">
    <property type="protein sequence ID" value="CRK87889.1"/>
    <property type="molecule type" value="Genomic_DNA"/>
</dbReference>
<proteinExistence type="predicted"/>
<dbReference type="Proteomes" id="UP000183832">
    <property type="component" value="Unassembled WGS sequence"/>
</dbReference>
<organism evidence="1 2">
    <name type="scientific">Clunio marinus</name>
    <dbReference type="NCBI Taxonomy" id="568069"/>
    <lineage>
        <taxon>Eukaryota</taxon>
        <taxon>Metazoa</taxon>
        <taxon>Ecdysozoa</taxon>
        <taxon>Arthropoda</taxon>
        <taxon>Hexapoda</taxon>
        <taxon>Insecta</taxon>
        <taxon>Pterygota</taxon>
        <taxon>Neoptera</taxon>
        <taxon>Endopterygota</taxon>
        <taxon>Diptera</taxon>
        <taxon>Nematocera</taxon>
        <taxon>Chironomoidea</taxon>
        <taxon>Chironomidae</taxon>
        <taxon>Clunio</taxon>
    </lineage>
</organism>
<evidence type="ECO:0000313" key="1">
    <source>
        <dbReference type="EMBL" id="CRK87889.1"/>
    </source>
</evidence>
<dbReference type="AlphaFoldDB" id="A0A1J1HNT4"/>
<gene>
    <name evidence="1" type="ORF">CLUMA_CG001676</name>
</gene>
<name>A0A1J1HNT4_9DIPT</name>
<sequence>MQIGLLKQQQIDGRLNEKNLLFRGVPESHRMPINGDNIYFGAYDGKKKVRKKRIKKAFYSNEIAFGMWYNNDN</sequence>
<accession>A0A1J1HNT4</accession>
<protein>
    <submittedName>
        <fullName evidence="1">CLUMA_CG001676, isoform A</fullName>
    </submittedName>
</protein>
<reference evidence="1 2" key="1">
    <citation type="submission" date="2015-04" db="EMBL/GenBank/DDBJ databases">
        <authorList>
            <person name="Syromyatnikov M.Y."/>
            <person name="Popov V.N."/>
        </authorList>
    </citation>
    <scope>NUCLEOTIDE SEQUENCE [LARGE SCALE GENOMIC DNA]</scope>
</reference>